<evidence type="ECO:0000256" key="2">
    <source>
        <dbReference type="ARBA" id="ARBA00022786"/>
    </source>
</evidence>
<sequence length="1089" mass="120604">MSQFGLGDHVALKRDLTVYGLVQLTHTDSNAPFGIDAWTGHVDVPPEVLEEFFATGIPPEGYVYVEFVHDRIGCCLVNENDLVLVSRAFGLGDIVKQEGSSLTGTVINVSETYILEPVFPRNSSTRPPTCSETCPSTMPEHFQHPNPHILLYNIPAREIKRAQDVLSGDSIIYGNWLGRVEDVEYDTVVMLTDSSVVVIVGSFGLNMPAPVSSKPFITVPQLNCLWQPDVLGAIQGWPNTIPVEHPQRGDFVIVDREYLRVGKWLSGSYNPSTPLEGIVLDCRAHDVIVEWVSTNTQGSDPPDATRMPRQEITIYEDIRTFRDFPDVRLKKDVILYDTGRMPIKPVEQRAISGEAGSAHNQASCHDAHNSGDGYSGQELEVGMHVKFRDPSAAAMKYQGIGGISHGKLLRATEHASRSWDLNEYTIVFMQQSATVMWQDGSVTTADSISLTHFPNIDDEILPTNIVLRREGMQQRPIQQNGKVIGPAKVFDEMTFFEGPHDLLPTGAGVVQSVDPREKIARVRWFKAPKLELRGPEQTLAPGSRFGAIGDEVEDVSLIEIYPCFSRQRGDICVLAPPGPFKISQNELSKSSLSDPATVASMFSQTPDPGANASLRWRPSWASSKASTTREQGKRAGRFDWIGQILSLGLDGLITVRLGASQPCRDVLLDADSIIAVLASRHYWGDDDTTFSLMDLDSWGDSDFLYTAENRPISETIEYEGGERLDNDSGDENWVSDDDQVFEDAQEELHDQDGGLDLSEASERPGNAATSQRPLFELEKVPGSEPPAQFLVLDQQPPSDQFGLYTSAAAPGLKRILKEHQILATSLPEGEIYVRTYESRIDLLRCLIIGPRDTPYEHAPFLVDLCLPANFPEAPPSAHFHSWTRGLGRINPNLYEEGKVCLSLLGTWSAKRESEKWSNKATLLQVLVSLQGLVFVKRPFYNEAGFEKYEYSGAYTSESDSYSEQAFVMSRGFLKSALLRPPGGLEDILAWLYLPHDISNPSNSLLGTVIERGKLLMQRSEEARANHDDSLVDSAGAKDDETKVFLKPLSRGASVMLRRVIGELQTQFDLFLAESAKLTSDDDDEKIDDS</sequence>
<feature type="region of interest" description="Disordered" evidence="3">
    <location>
        <begin position="746"/>
        <end position="769"/>
    </location>
</feature>
<dbReference type="PROSITE" id="PS50127">
    <property type="entry name" value="UBC_2"/>
    <property type="match status" value="1"/>
</dbReference>
<evidence type="ECO:0000313" key="5">
    <source>
        <dbReference type="EMBL" id="KIW24149.1"/>
    </source>
</evidence>
<dbReference type="RefSeq" id="XP_016244365.1">
    <property type="nucleotide sequence ID" value="XM_016397174.1"/>
</dbReference>
<evidence type="ECO:0000259" key="4">
    <source>
        <dbReference type="PROSITE" id="PS50127"/>
    </source>
</evidence>
<gene>
    <name evidence="5" type="ORF">PV07_09881</name>
</gene>
<dbReference type="InterPro" id="IPR000608">
    <property type="entry name" value="UBC"/>
</dbReference>
<dbReference type="GeneID" id="27349075"/>
<dbReference type="EMBL" id="KN847045">
    <property type="protein sequence ID" value="KIW24149.1"/>
    <property type="molecule type" value="Genomic_DNA"/>
</dbReference>
<dbReference type="PANTHER" id="PTHR46116">
    <property type="entry name" value="(E3-INDEPENDENT) E2 UBIQUITIN-CONJUGATING ENZYME"/>
    <property type="match status" value="1"/>
</dbReference>
<keyword evidence="6" id="KW-1185">Reference proteome</keyword>
<name>A0A0D2CKS7_9EURO</name>
<dbReference type="STRING" id="569365.A0A0D2CKS7"/>
<dbReference type="SUPFAM" id="SSF54495">
    <property type="entry name" value="UBC-like"/>
    <property type="match status" value="1"/>
</dbReference>
<protein>
    <recommendedName>
        <fullName evidence="4">UBC core domain-containing protein</fullName>
    </recommendedName>
</protein>
<dbReference type="InterPro" id="IPR016135">
    <property type="entry name" value="UBQ-conjugating_enzyme/RWD"/>
</dbReference>
<dbReference type="VEuPathDB" id="FungiDB:PV07_09881"/>
<feature type="domain" description="UBC core" evidence="4">
    <location>
        <begin position="810"/>
        <end position="974"/>
    </location>
</feature>
<dbReference type="CDD" id="cd23837">
    <property type="entry name" value="UBCc_UBE2O"/>
    <property type="match status" value="1"/>
</dbReference>
<keyword evidence="2" id="KW-0833">Ubl conjugation pathway</keyword>
<dbReference type="Pfam" id="PF00179">
    <property type="entry name" value="UQ_con"/>
    <property type="match status" value="1"/>
</dbReference>
<feature type="region of interest" description="Disordered" evidence="3">
    <location>
        <begin position="354"/>
        <end position="375"/>
    </location>
</feature>
<reference evidence="5 6" key="1">
    <citation type="submission" date="2015-01" db="EMBL/GenBank/DDBJ databases">
        <title>The Genome Sequence of Cladophialophora immunda CBS83496.</title>
        <authorList>
            <consortium name="The Broad Institute Genomics Platform"/>
            <person name="Cuomo C."/>
            <person name="de Hoog S."/>
            <person name="Gorbushina A."/>
            <person name="Stielow B."/>
            <person name="Teixiera M."/>
            <person name="Abouelleil A."/>
            <person name="Chapman S.B."/>
            <person name="Priest M."/>
            <person name="Young S.K."/>
            <person name="Wortman J."/>
            <person name="Nusbaum C."/>
            <person name="Birren B."/>
        </authorList>
    </citation>
    <scope>NUCLEOTIDE SEQUENCE [LARGE SCALE GENOMIC DNA]</scope>
    <source>
        <strain evidence="5 6">CBS 83496</strain>
    </source>
</reference>
<accession>A0A0D2CKS7</accession>
<keyword evidence="1" id="KW-0808">Transferase</keyword>
<dbReference type="Proteomes" id="UP000054466">
    <property type="component" value="Unassembled WGS sequence"/>
</dbReference>
<dbReference type="OrthoDB" id="47801at2759"/>
<dbReference type="AlphaFoldDB" id="A0A0D2CKS7"/>
<dbReference type="HOGENOM" id="CLU_005619_1_0_1"/>
<dbReference type="GO" id="GO:0061631">
    <property type="term" value="F:ubiquitin conjugating enzyme activity"/>
    <property type="evidence" value="ECO:0007669"/>
    <property type="project" value="TreeGrafter"/>
</dbReference>
<evidence type="ECO:0000313" key="6">
    <source>
        <dbReference type="Proteomes" id="UP000054466"/>
    </source>
</evidence>
<dbReference type="Gene3D" id="3.10.110.10">
    <property type="entry name" value="Ubiquitin Conjugating Enzyme"/>
    <property type="match status" value="1"/>
</dbReference>
<dbReference type="PANTHER" id="PTHR46116:SF15">
    <property type="entry name" value="(E3-INDEPENDENT) E2 UBIQUITIN-CONJUGATING ENZYME"/>
    <property type="match status" value="1"/>
</dbReference>
<proteinExistence type="predicted"/>
<evidence type="ECO:0000256" key="3">
    <source>
        <dbReference type="SAM" id="MobiDB-lite"/>
    </source>
</evidence>
<dbReference type="SMART" id="SM00212">
    <property type="entry name" value="UBCc"/>
    <property type="match status" value="1"/>
</dbReference>
<evidence type="ECO:0000256" key="1">
    <source>
        <dbReference type="ARBA" id="ARBA00022679"/>
    </source>
</evidence>
<organism evidence="5 6">
    <name type="scientific">Cladophialophora immunda</name>
    <dbReference type="NCBI Taxonomy" id="569365"/>
    <lineage>
        <taxon>Eukaryota</taxon>
        <taxon>Fungi</taxon>
        <taxon>Dikarya</taxon>
        <taxon>Ascomycota</taxon>
        <taxon>Pezizomycotina</taxon>
        <taxon>Eurotiomycetes</taxon>
        <taxon>Chaetothyriomycetidae</taxon>
        <taxon>Chaetothyriales</taxon>
        <taxon>Herpotrichiellaceae</taxon>
        <taxon>Cladophialophora</taxon>
    </lineage>
</organism>